<evidence type="ECO:0000313" key="1">
    <source>
        <dbReference type="EMBL" id="SVB91080.1"/>
    </source>
</evidence>
<reference evidence="1" key="1">
    <citation type="submission" date="2018-05" db="EMBL/GenBank/DDBJ databases">
        <authorList>
            <person name="Lanie J.A."/>
            <person name="Ng W.-L."/>
            <person name="Kazmierczak K.M."/>
            <person name="Andrzejewski T.M."/>
            <person name="Davidsen T.M."/>
            <person name="Wayne K.J."/>
            <person name="Tettelin H."/>
            <person name="Glass J.I."/>
            <person name="Rusch D."/>
            <person name="Podicherti R."/>
            <person name="Tsui H.-C.T."/>
            <person name="Winkler M.E."/>
        </authorList>
    </citation>
    <scope>NUCLEOTIDE SEQUENCE</scope>
</reference>
<feature type="non-terminal residue" evidence="1">
    <location>
        <position position="38"/>
    </location>
</feature>
<dbReference type="Pfam" id="PF23837">
    <property type="entry name" value="DUF7207"/>
    <property type="match status" value="1"/>
</dbReference>
<accession>A0A382HUW5</accession>
<protein>
    <submittedName>
        <fullName evidence="1">Uncharacterized protein</fullName>
    </submittedName>
</protein>
<sequence length="38" mass="4692">MKFTELTNGNYMMYALLHYDNPHCIDIKEFFEDIKRIH</sequence>
<dbReference type="InterPro" id="IPR055631">
    <property type="entry name" value="DUF7207"/>
</dbReference>
<name>A0A382HUW5_9ZZZZ</name>
<organism evidence="1">
    <name type="scientific">marine metagenome</name>
    <dbReference type="NCBI Taxonomy" id="408172"/>
    <lineage>
        <taxon>unclassified sequences</taxon>
        <taxon>metagenomes</taxon>
        <taxon>ecological metagenomes</taxon>
    </lineage>
</organism>
<dbReference type="AlphaFoldDB" id="A0A382HUW5"/>
<gene>
    <name evidence="1" type="ORF">METZ01_LOCUS243934</name>
</gene>
<proteinExistence type="predicted"/>
<dbReference type="EMBL" id="UINC01063437">
    <property type="protein sequence ID" value="SVB91080.1"/>
    <property type="molecule type" value="Genomic_DNA"/>
</dbReference>